<dbReference type="AlphaFoldDB" id="A0A644V473"/>
<sequence>MEKKFFKLGVAIIASISLLQACTDYKEDIKVKTNEFLSAYFNGDYQRAMTFCTDSLGGEISKMLSGFEALDPSIQDMVKRQASTLTTEIVSVVKSENRDTIMVNYKLSLPFSPRDIDNSISFIKEDKDWKVARLGADK</sequence>
<evidence type="ECO:0000313" key="3">
    <source>
        <dbReference type="EMBL" id="MPL85633.1"/>
    </source>
</evidence>
<dbReference type="Pfam" id="PF26580">
    <property type="entry name" value="Mtb12_C"/>
    <property type="match status" value="1"/>
</dbReference>
<evidence type="ECO:0000256" key="1">
    <source>
        <dbReference type="ARBA" id="ARBA00022729"/>
    </source>
</evidence>
<accession>A0A644V473</accession>
<dbReference type="EMBL" id="VSSQ01000208">
    <property type="protein sequence ID" value="MPL85633.1"/>
    <property type="molecule type" value="Genomic_DNA"/>
</dbReference>
<dbReference type="PROSITE" id="PS51257">
    <property type="entry name" value="PROKAR_LIPOPROTEIN"/>
    <property type="match status" value="1"/>
</dbReference>
<dbReference type="InterPro" id="IPR058644">
    <property type="entry name" value="Mtb12-like_C"/>
</dbReference>
<proteinExistence type="predicted"/>
<reference evidence="3" key="1">
    <citation type="submission" date="2019-08" db="EMBL/GenBank/DDBJ databases">
        <authorList>
            <person name="Kucharzyk K."/>
            <person name="Murdoch R.W."/>
            <person name="Higgins S."/>
            <person name="Loffler F."/>
        </authorList>
    </citation>
    <scope>NUCLEOTIDE SEQUENCE</scope>
</reference>
<feature type="domain" description="Low molecular weight antigen MTB12-like C-terminal" evidence="2">
    <location>
        <begin position="62"/>
        <end position="133"/>
    </location>
</feature>
<gene>
    <name evidence="3" type="ORF">SDC9_31604</name>
</gene>
<evidence type="ECO:0000259" key="2">
    <source>
        <dbReference type="Pfam" id="PF26580"/>
    </source>
</evidence>
<comment type="caution">
    <text evidence="3">The sequence shown here is derived from an EMBL/GenBank/DDBJ whole genome shotgun (WGS) entry which is preliminary data.</text>
</comment>
<keyword evidence="1" id="KW-0732">Signal</keyword>
<protein>
    <recommendedName>
        <fullName evidence="2">Low molecular weight antigen MTB12-like C-terminal domain-containing protein</fullName>
    </recommendedName>
</protein>
<name>A0A644V473_9ZZZZ</name>
<organism evidence="3">
    <name type="scientific">bioreactor metagenome</name>
    <dbReference type="NCBI Taxonomy" id="1076179"/>
    <lineage>
        <taxon>unclassified sequences</taxon>
        <taxon>metagenomes</taxon>
        <taxon>ecological metagenomes</taxon>
    </lineage>
</organism>